<name>A0AAD4PV08_9EURO</name>
<evidence type="ECO:0000313" key="8">
    <source>
        <dbReference type="EMBL" id="KAH8690071.1"/>
    </source>
</evidence>
<feature type="transmembrane region" description="Helical" evidence="7">
    <location>
        <begin position="142"/>
        <end position="159"/>
    </location>
</feature>
<organism evidence="8 9">
    <name type="scientific">Talaromyces proteolyticus</name>
    <dbReference type="NCBI Taxonomy" id="1131652"/>
    <lineage>
        <taxon>Eukaryota</taxon>
        <taxon>Fungi</taxon>
        <taxon>Dikarya</taxon>
        <taxon>Ascomycota</taxon>
        <taxon>Pezizomycotina</taxon>
        <taxon>Eurotiomycetes</taxon>
        <taxon>Eurotiomycetidae</taxon>
        <taxon>Eurotiales</taxon>
        <taxon>Trichocomaceae</taxon>
        <taxon>Talaromyces</taxon>
        <taxon>Talaromyces sect. Bacilispori</taxon>
    </lineage>
</organism>
<protein>
    <submittedName>
        <fullName evidence="8">Major facilitator superfamily domain-containing protein</fullName>
    </submittedName>
</protein>
<sequence>MAVASPTQSTSGHDDEFQEDSIRLLPMDETPEDTLYIRRPRGVFYVLVLSSGFGTLQLVFALLASYGSAQLLSVGVSQAATGLTWLAGPLAGTFVQPMVGIISDRYGHQKLIVSAGFIGLVMSLLGLGWAPDLTLDGGQRNGLSRALVVFFIFTLNVAIQPVQLGLRVMMIENCRPEQQTMVSAWAARMTGIGNIVAQLAGSMDTTKLQPFMTGSHFKNLCLFTSFCLVFSVITLSVFLTDGAAPRSKFEKPNHQKTTLMGLWKVIRSLSPEVISVWKIQLFSWMGWFPFLYYVTTYIDYLAFHDLLQNAAAADEEQQQILKNESLQFGSRAMLLNACVAFISSILLPWLFKRYDGTQSKFRNYATLSNLWMTSQVLFGIGMICTLWVSTVVGATLLISVLGLSWYCTGWIPFALISTKVSQESARFSRSHGPGLIMSLHNVSIAAPQILMALIVGFTFWVSSDGENQARYVLAVGGVFGLAAAWMVRGLHIEKDLQ</sequence>
<dbReference type="InterPro" id="IPR036259">
    <property type="entry name" value="MFS_trans_sf"/>
</dbReference>
<feature type="transmembrane region" description="Helical" evidence="7">
    <location>
        <begin position="363"/>
        <end position="388"/>
    </location>
</feature>
<dbReference type="PANTHER" id="PTHR19432">
    <property type="entry name" value="SUGAR TRANSPORTER"/>
    <property type="match status" value="1"/>
</dbReference>
<feature type="transmembrane region" description="Helical" evidence="7">
    <location>
        <begin position="79"/>
        <end position="99"/>
    </location>
</feature>
<evidence type="ECO:0000256" key="1">
    <source>
        <dbReference type="ARBA" id="ARBA00004141"/>
    </source>
</evidence>
<evidence type="ECO:0000256" key="2">
    <source>
        <dbReference type="ARBA" id="ARBA00022448"/>
    </source>
</evidence>
<comment type="caution">
    <text evidence="8">The sequence shown here is derived from an EMBL/GenBank/DDBJ whole genome shotgun (WGS) entry which is preliminary data.</text>
</comment>
<proteinExistence type="predicted"/>
<dbReference type="Gene3D" id="1.20.1250.20">
    <property type="entry name" value="MFS general substrate transporter like domains"/>
    <property type="match status" value="1"/>
</dbReference>
<keyword evidence="9" id="KW-1185">Reference proteome</keyword>
<evidence type="ECO:0000256" key="6">
    <source>
        <dbReference type="SAM" id="MobiDB-lite"/>
    </source>
</evidence>
<feature type="transmembrane region" description="Helical" evidence="7">
    <location>
        <begin position="394"/>
        <end position="418"/>
    </location>
</feature>
<feature type="transmembrane region" description="Helical" evidence="7">
    <location>
        <begin position="111"/>
        <end position="130"/>
    </location>
</feature>
<evidence type="ECO:0000256" key="4">
    <source>
        <dbReference type="ARBA" id="ARBA00022989"/>
    </source>
</evidence>
<keyword evidence="2" id="KW-0813">Transport</keyword>
<dbReference type="GO" id="GO:0005886">
    <property type="term" value="C:plasma membrane"/>
    <property type="evidence" value="ECO:0007669"/>
    <property type="project" value="TreeGrafter"/>
</dbReference>
<gene>
    <name evidence="8" type="ORF">BGW36DRAFT_433029</name>
</gene>
<dbReference type="GO" id="GO:0008506">
    <property type="term" value="F:sucrose:proton symporter activity"/>
    <property type="evidence" value="ECO:0007669"/>
    <property type="project" value="TreeGrafter"/>
</dbReference>
<keyword evidence="5 7" id="KW-0472">Membrane</keyword>
<dbReference type="GeneID" id="70251501"/>
<feature type="transmembrane region" description="Helical" evidence="7">
    <location>
        <begin position="43"/>
        <end position="67"/>
    </location>
</feature>
<dbReference type="Proteomes" id="UP001201262">
    <property type="component" value="Unassembled WGS sequence"/>
</dbReference>
<evidence type="ECO:0000256" key="5">
    <source>
        <dbReference type="ARBA" id="ARBA00023136"/>
    </source>
</evidence>
<dbReference type="AlphaFoldDB" id="A0AAD4PV08"/>
<dbReference type="RefSeq" id="XP_046066354.1">
    <property type="nucleotide sequence ID" value="XM_046221214.1"/>
</dbReference>
<evidence type="ECO:0000313" key="9">
    <source>
        <dbReference type="Proteomes" id="UP001201262"/>
    </source>
</evidence>
<keyword evidence="3 7" id="KW-0812">Transmembrane</keyword>
<feature type="compositionally biased region" description="Polar residues" evidence="6">
    <location>
        <begin position="1"/>
        <end position="11"/>
    </location>
</feature>
<feature type="transmembrane region" description="Helical" evidence="7">
    <location>
        <begin position="220"/>
        <end position="239"/>
    </location>
</feature>
<evidence type="ECO:0000256" key="3">
    <source>
        <dbReference type="ARBA" id="ARBA00022692"/>
    </source>
</evidence>
<keyword evidence="4 7" id="KW-1133">Transmembrane helix</keyword>
<accession>A0AAD4PV08</accession>
<feature type="transmembrane region" description="Helical" evidence="7">
    <location>
        <begin position="468"/>
        <end position="487"/>
    </location>
</feature>
<comment type="subcellular location">
    <subcellularLocation>
        <location evidence="1">Membrane</location>
        <topology evidence="1">Multi-pass membrane protein</topology>
    </subcellularLocation>
</comment>
<evidence type="ECO:0000256" key="7">
    <source>
        <dbReference type="SAM" id="Phobius"/>
    </source>
</evidence>
<dbReference type="SUPFAM" id="SSF103473">
    <property type="entry name" value="MFS general substrate transporter"/>
    <property type="match status" value="1"/>
</dbReference>
<dbReference type="EMBL" id="JAJTJA010000014">
    <property type="protein sequence ID" value="KAH8690071.1"/>
    <property type="molecule type" value="Genomic_DNA"/>
</dbReference>
<dbReference type="PANTHER" id="PTHR19432:SF35">
    <property type="entry name" value="SOLUTE CARRIER FAMILY 45 MEMBER 3 ISOFORM X1"/>
    <property type="match status" value="1"/>
</dbReference>
<feature type="region of interest" description="Disordered" evidence="6">
    <location>
        <begin position="1"/>
        <end position="23"/>
    </location>
</feature>
<feature type="transmembrane region" description="Helical" evidence="7">
    <location>
        <begin position="332"/>
        <end position="351"/>
    </location>
</feature>
<reference evidence="8" key="1">
    <citation type="submission" date="2021-12" db="EMBL/GenBank/DDBJ databases">
        <title>Convergent genome expansion in fungi linked to evolution of root-endophyte symbiosis.</title>
        <authorList>
            <consortium name="DOE Joint Genome Institute"/>
            <person name="Ke Y.-H."/>
            <person name="Bonito G."/>
            <person name="Liao H.-L."/>
            <person name="Looney B."/>
            <person name="Rojas-Flechas A."/>
            <person name="Nash J."/>
            <person name="Hameed K."/>
            <person name="Schadt C."/>
            <person name="Martin F."/>
            <person name="Crous P.W."/>
            <person name="Miettinen O."/>
            <person name="Magnuson J.K."/>
            <person name="Labbe J."/>
            <person name="Jacobson D."/>
            <person name="Doktycz M.J."/>
            <person name="Veneault-Fourrey C."/>
            <person name="Kuo A."/>
            <person name="Mondo S."/>
            <person name="Calhoun S."/>
            <person name="Riley R."/>
            <person name="Ohm R."/>
            <person name="LaButti K."/>
            <person name="Andreopoulos B."/>
            <person name="Pangilinan J."/>
            <person name="Nolan M."/>
            <person name="Tritt A."/>
            <person name="Clum A."/>
            <person name="Lipzen A."/>
            <person name="Daum C."/>
            <person name="Barry K."/>
            <person name="Grigoriev I.V."/>
            <person name="Vilgalys R."/>
        </authorList>
    </citation>
    <scope>NUCLEOTIDE SEQUENCE</scope>
    <source>
        <strain evidence="8">PMI_201</strain>
    </source>
</reference>
<feature type="transmembrane region" description="Helical" evidence="7">
    <location>
        <begin position="439"/>
        <end position="462"/>
    </location>
</feature>